<reference evidence="9" key="1">
    <citation type="submission" date="2022-07" db="EMBL/GenBank/DDBJ databases">
        <title>Genome Sequence of Physisporinus lineatus.</title>
        <authorList>
            <person name="Buettner E."/>
        </authorList>
    </citation>
    <scope>NUCLEOTIDE SEQUENCE</scope>
    <source>
        <strain evidence="9">VT162</strain>
    </source>
</reference>
<dbReference type="PANTHER" id="PTHR18968">
    <property type="entry name" value="THIAMINE PYROPHOSPHATE ENZYMES"/>
    <property type="match status" value="1"/>
</dbReference>
<dbReference type="EMBL" id="JANAWD010000086">
    <property type="protein sequence ID" value="KAJ3487643.1"/>
    <property type="molecule type" value="Genomic_DNA"/>
</dbReference>
<gene>
    <name evidence="9" type="ORF">NLI96_g3404</name>
</gene>
<proteinExistence type="inferred from homology"/>
<evidence type="ECO:0000256" key="2">
    <source>
        <dbReference type="ARBA" id="ARBA00007812"/>
    </source>
</evidence>
<name>A0AAD5YGM9_9APHY</name>
<dbReference type="PANTHER" id="PTHR18968:SF164">
    <property type="entry name" value="PYRUVATE DECARBOXYLASE"/>
    <property type="match status" value="1"/>
</dbReference>
<evidence type="ECO:0000313" key="10">
    <source>
        <dbReference type="Proteomes" id="UP001212997"/>
    </source>
</evidence>
<dbReference type="GO" id="GO:0050660">
    <property type="term" value="F:flavin adenine dinucleotide binding"/>
    <property type="evidence" value="ECO:0007669"/>
    <property type="project" value="TreeGrafter"/>
</dbReference>
<dbReference type="GO" id="GO:0005948">
    <property type="term" value="C:acetolactate synthase complex"/>
    <property type="evidence" value="ECO:0007669"/>
    <property type="project" value="TreeGrafter"/>
</dbReference>
<keyword evidence="3 5" id="KW-0786">Thiamine pyrophosphate</keyword>
<evidence type="ECO:0000256" key="1">
    <source>
        <dbReference type="ARBA" id="ARBA00004173"/>
    </source>
</evidence>
<dbReference type="Gene3D" id="3.40.50.970">
    <property type="match status" value="2"/>
</dbReference>
<accession>A0AAD5YGM9</accession>
<comment type="subcellular location">
    <subcellularLocation>
        <location evidence="1">Mitochondrion</location>
    </subcellularLocation>
</comment>
<dbReference type="CDD" id="cd07035">
    <property type="entry name" value="TPP_PYR_POX_like"/>
    <property type="match status" value="1"/>
</dbReference>
<dbReference type="GO" id="GO:0009099">
    <property type="term" value="P:L-valine biosynthetic process"/>
    <property type="evidence" value="ECO:0007669"/>
    <property type="project" value="TreeGrafter"/>
</dbReference>
<evidence type="ECO:0000256" key="5">
    <source>
        <dbReference type="RuleBase" id="RU362132"/>
    </source>
</evidence>
<dbReference type="GO" id="GO:0005739">
    <property type="term" value="C:mitochondrion"/>
    <property type="evidence" value="ECO:0007669"/>
    <property type="project" value="UniProtKB-SubCell"/>
</dbReference>
<dbReference type="Gene3D" id="3.40.50.1220">
    <property type="entry name" value="TPP-binding domain"/>
    <property type="match status" value="1"/>
</dbReference>
<feature type="domain" description="Thiamine pyrophosphate enzyme N-terminal TPP-binding" evidence="8">
    <location>
        <begin position="4"/>
        <end position="130"/>
    </location>
</feature>
<evidence type="ECO:0000256" key="3">
    <source>
        <dbReference type="ARBA" id="ARBA00023052"/>
    </source>
</evidence>
<dbReference type="Pfam" id="PF02776">
    <property type="entry name" value="TPP_enzyme_N"/>
    <property type="match status" value="1"/>
</dbReference>
<evidence type="ECO:0000259" key="6">
    <source>
        <dbReference type="Pfam" id="PF00205"/>
    </source>
</evidence>
<dbReference type="GO" id="GO:0009097">
    <property type="term" value="P:isoleucine biosynthetic process"/>
    <property type="evidence" value="ECO:0007669"/>
    <property type="project" value="TreeGrafter"/>
</dbReference>
<dbReference type="InterPro" id="IPR012000">
    <property type="entry name" value="Thiamin_PyroP_enz_cen_dom"/>
</dbReference>
<dbReference type="InterPro" id="IPR045229">
    <property type="entry name" value="TPP_enz"/>
</dbReference>
<protein>
    <submittedName>
        <fullName evidence="9">Uncharacterized protein</fullName>
    </submittedName>
</protein>
<organism evidence="9 10">
    <name type="scientific">Meripilus lineatus</name>
    <dbReference type="NCBI Taxonomy" id="2056292"/>
    <lineage>
        <taxon>Eukaryota</taxon>
        <taxon>Fungi</taxon>
        <taxon>Dikarya</taxon>
        <taxon>Basidiomycota</taxon>
        <taxon>Agaricomycotina</taxon>
        <taxon>Agaricomycetes</taxon>
        <taxon>Polyporales</taxon>
        <taxon>Meripilaceae</taxon>
        <taxon>Meripilus</taxon>
    </lineage>
</organism>
<evidence type="ECO:0000259" key="8">
    <source>
        <dbReference type="Pfam" id="PF02776"/>
    </source>
</evidence>
<sequence length="597" mass="64245">MVSGAAIFLRTLYQAGVTHAFVNWGNDHPAFLEELERQRVESGDKASTLIKIVTCPNEMVALSAAHAFTLVTHKPALVIVHVDVGTQALAGAVHNADRGRAPVLIFSGASPFSGQGELKGSKNEWPMWLQDVPDQAAIVRQYMRYTAQLQSGRNIGKMVLRALQIATSDVKGPVYLYARREVLDEEVDEPYANAVVDIPKWPSIQPSALTSSAVSTIIEATRNAEFPLLIVAHSGRNPRTVPLLSELSDTLNIALHAASPSAVCVPSSHPHFLGTTFVSKNPYLARADVIIILDTEVPWVDMTSSIPRKDARIFVIDPDPLKVTMGWSHVDAELICRGDSEAVLTQLVEAARSLPEAMINDLKSREHRKTLKEAHDQYITSLRTLEDSFQESGIATVPNILGVLRQAVQSHTPSKGDKTLWLNEAITNYGLVFEHLGLDRPGSILCSGGTSLGWALGGAVGALLASSTIGNEPDLAVVIVGDGTFLFGVPSSAYWIARRCNTPFLTIVLNNGGWAAPKYSMLGIYPDGHGSRASGARLSTGFGPDMPDYGQIAAGAGGAWSRRTEGVQQAREAIAEGIKVVLNEKRCAVVDCIVESI</sequence>
<dbReference type="InterPro" id="IPR029035">
    <property type="entry name" value="DHS-like_NAD/FAD-binding_dom"/>
</dbReference>
<dbReference type="GO" id="GO:0030976">
    <property type="term" value="F:thiamine pyrophosphate binding"/>
    <property type="evidence" value="ECO:0007669"/>
    <property type="project" value="InterPro"/>
</dbReference>
<feature type="domain" description="Thiamine pyrophosphate enzyme central" evidence="6">
    <location>
        <begin position="215"/>
        <end position="347"/>
    </location>
</feature>
<evidence type="ECO:0000313" key="9">
    <source>
        <dbReference type="EMBL" id="KAJ3487643.1"/>
    </source>
</evidence>
<keyword evidence="4" id="KW-0496">Mitochondrion</keyword>
<evidence type="ECO:0000259" key="7">
    <source>
        <dbReference type="Pfam" id="PF02775"/>
    </source>
</evidence>
<dbReference type="InterPro" id="IPR012001">
    <property type="entry name" value="Thiamin_PyroP_enz_TPP-bd_dom"/>
</dbReference>
<dbReference type="Pfam" id="PF00205">
    <property type="entry name" value="TPP_enzyme_M"/>
    <property type="match status" value="1"/>
</dbReference>
<comment type="caution">
    <text evidence="9">The sequence shown here is derived from an EMBL/GenBank/DDBJ whole genome shotgun (WGS) entry which is preliminary data.</text>
</comment>
<dbReference type="Pfam" id="PF02775">
    <property type="entry name" value="TPP_enzyme_C"/>
    <property type="match status" value="1"/>
</dbReference>
<dbReference type="SUPFAM" id="SSF52518">
    <property type="entry name" value="Thiamin diphosphate-binding fold (THDP-binding)"/>
    <property type="match status" value="2"/>
</dbReference>
<keyword evidence="10" id="KW-1185">Reference proteome</keyword>
<dbReference type="AlphaFoldDB" id="A0AAD5YGM9"/>
<feature type="domain" description="Thiamine pyrophosphate enzyme TPP-binding" evidence="7">
    <location>
        <begin position="432"/>
        <end position="592"/>
    </location>
</feature>
<dbReference type="Proteomes" id="UP001212997">
    <property type="component" value="Unassembled WGS sequence"/>
</dbReference>
<dbReference type="SUPFAM" id="SSF52467">
    <property type="entry name" value="DHS-like NAD/FAD-binding domain"/>
    <property type="match status" value="1"/>
</dbReference>
<evidence type="ECO:0000256" key="4">
    <source>
        <dbReference type="ARBA" id="ARBA00023128"/>
    </source>
</evidence>
<dbReference type="InterPro" id="IPR029061">
    <property type="entry name" value="THDP-binding"/>
</dbReference>
<dbReference type="GO" id="GO:0000287">
    <property type="term" value="F:magnesium ion binding"/>
    <property type="evidence" value="ECO:0007669"/>
    <property type="project" value="InterPro"/>
</dbReference>
<comment type="similarity">
    <text evidence="2 5">Belongs to the TPP enzyme family.</text>
</comment>
<dbReference type="InterPro" id="IPR011766">
    <property type="entry name" value="TPP_enzyme_TPP-bd"/>
</dbReference>
<dbReference type="GO" id="GO:0003984">
    <property type="term" value="F:acetolactate synthase activity"/>
    <property type="evidence" value="ECO:0007669"/>
    <property type="project" value="TreeGrafter"/>
</dbReference>